<accession>R7V460</accession>
<evidence type="ECO:0000259" key="1">
    <source>
        <dbReference type="Pfam" id="PF07287"/>
    </source>
</evidence>
<sequence length="640" mass="68435">MATLCRIGQVCQQNVALYSRVASCSAQRIDTRGFKTTPDSRNATRIGCASGFWGDSAVAAPQLIHKGKIDFLVFDYLSEITMSLLTAAMHKFPDMGYAPDFVQAAVGPFMKDIKQKGIRVVSNAGGINPHACAKALEGAAKKAGVEFKIAVVTGDNLMPSIEEIKKFGVKDFDSGAGFPDKMTSMTAYFGAGPIQKALDNGAEIIVTGRCTDSALVLGPLMHTHKWNPEEYDLLAAGSLAGHLIECGAQATGGVFTDWETVPDWHNIGFPIAEVSSDGGIIITKPRHTGGLVSPATVGEQMVYEIGDPARYILPDVSCDFRNVKIEQIPGQEGEAVKVSGVKGHAPTPDYKVSGTHADGYRLTAVCCVGGPKSAAKARKTMDAIVTRCRGIFKQLGLSDFAKLHMQVLGAEDTYGPHATPGDGPREAVVWLAAHHHDKKALQFMSREIAPAGTGMAPGLTAIIGGRPKVSPVLKLYSFLYPKEKLPATVTINDSALDYEFPETKSSPPIEETVVDSNGTLATGNHSYRLIDLAYARSGDKGNHCNIGVIARHPGFLPYLRQALTSKAVAEYMAHVFDDAADSAVLRYELPGIHGFNFLLKNSLGGGGIASLRSDPQGKAFAQMLLDFELKNLPSLEDMQK</sequence>
<dbReference type="EMBL" id="AMQN01005076">
    <property type="status" value="NOT_ANNOTATED_CDS"/>
    <property type="molecule type" value="Genomic_DNA"/>
</dbReference>
<feature type="domain" description="Acyclic terpene utilisation N-terminal" evidence="1">
    <location>
        <begin position="45"/>
        <end position="490"/>
    </location>
</feature>
<evidence type="ECO:0000313" key="4">
    <source>
        <dbReference type="EnsemblMetazoa" id="CapteP224800"/>
    </source>
</evidence>
<dbReference type="Pfam" id="PF07287">
    <property type="entry name" value="AtuA"/>
    <property type="match status" value="1"/>
</dbReference>
<reference evidence="5" key="1">
    <citation type="submission" date="2012-12" db="EMBL/GenBank/DDBJ databases">
        <authorList>
            <person name="Hellsten U."/>
            <person name="Grimwood J."/>
            <person name="Chapman J.A."/>
            <person name="Shapiro H."/>
            <person name="Aerts A."/>
            <person name="Otillar R.P."/>
            <person name="Terry A.Y."/>
            <person name="Boore J.L."/>
            <person name="Simakov O."/>
            <person name="Marletaz F."/>
            <person name="Cho S.-J."/>
            <person name="Edsinger-Gonzales E."/>
            <person name="Havlak P."/>
            <person name="Kuo D.-H."/>
            <person name="Larsson T."/>
            <person name="Lv J."/>
            <person name="Arendt D."/>
            <person name="Savage R."/>
            <person name="Osoegawa K."/>
            <person name="de Jong P."/>
            <person name="Lindberg D.R."/>
            <person name="Seaver E.C."/>
            <person name="Weisblat D.A."/>
            <person name="Putnam N.H."/>
            <person name="Grigoriev I.V."/>
            <person name="Rokhsar D.S."/>
        </authorList>
    </citation>
    <scope>NUCLEOTIDE SEQUENCE</scope>
    <source>
        <strain evidence="5">I ESC-2004</strain>
    </source>
</reference>
<evidence type="ECO:0000259" key="2">
    <source>
        <dbReference type="Pfam" id="PF23544"/>
    </source>
</evidence>
<keyword evidence="5" id="KW-1185">Reference proteome</keyword>
<dbReference type="AlphaFoldDB" id="R7V460"/>
<dbReference type="HOGENOM" id="CLU_012617_1_0_1"/>
<dbReference type="PANTHER" id="PTHR47708:SF2">
    <property type="entry name" value="SI:CH73-132F6.5"/>
    <property type="match status" value="1"/>
</dbReference>
<dbReference type="PANTHER" id="PTHR47708">
    <property type="match status" value="1"/>
</dbReference>
<dbReference type="InterPro" id="IPR010839">
    <property type="entry name" value="AtuA_N"/>
</dbReference>
<evidence type="ECO:0008006" key="6">
    <source>
        <dbReference type="Google" id="ProtNLM"/>
    </source>
</evidence>
<feature type="domain" description="AtuA-like ferredoxin-fold" evidence="2">
    <location>
        <begin position="528"/>
        <end position="629"/>
    </location>
</feature>
<proteinExistence type="predicted"/>
<protein>
    <recommendedName>
        <fullName evidence="6">Terpene utilization protein AtuA</fullName>
    </recommendedName>
</protein>
<dbReference type="Pfam" id="PF23544">
    <property type="entry name" value="AtuA_ferredoxin"/>
    <property type="match status" value="1"/>
</dbReference>
<dbReference type="EnsemblMetazoa" id="CapteT224800">
    <property type="protein sequence ID" value="CapteP224800"/>
    <property type="gene ID" value="CapteG224800"/>
</dbReference>
<gene>
    <name evidence="3" type="ORF">CAPTEDRAFT_224800</name>
</gene>
<reference evidence="3 5" key="2">
    <citation type="journal article" date="2013" name="Nature">
        <title>Insights into bilaterian evolution from three spiralian genomes.</title>
        <authorList>
            <person name="Simakov O."/>
            <person name="Marletaz F."/>
            <person name="Cho S.J."/>
            <person name="Edsinger-Gonzales E."/>
            <person name="Havlak P."/>
            <person name="Hellsten U."/>
            <person name="Kuo D.H."/>
            <person name="Larsson T."/>
            <person name="Lv J."/>
            <person name="Arendt D."/>
            <person name="Savage R."/>
            <person name="Osoegawa K."/>
            <person name="de Jong P."/>
            <person name="Grimwood J."/>
            <person name="Chapman J.A."/>
            <person name="Shapiro H."/>
            <person name="Aerts A."/>
            <person name="Otillar R.P."/>
            <person name="Terry A.Y."/>
            <person name="Boore J.L."/>
            <person name="Grigoriev I.V."/>
            <person name="Lindberg D.R."/>
            <person name="Seaver E.C."/>
            <person name="Weisblat D.A."/>
            <person name="Putnam N.H."/>
            <person name="Rokhsar D.S."/>
        </authorList>
    </citation>
    <scope>NUCLEOTIDE SEQUENCE</scope>
    <source>
        <strain evidence="3 5">I ESC-2004</strain>
    </source>
</reference>
<dbReference type="STRING" id="283909.R7V460"/>
<evidence type="ECO:0000313" key="5">
    <source>
        <dbReference type="Proteomes" id="UP000014760"/>
    </source>
</evidence>
<dbReference type="OMA" id="YEHIGFP"/>
<organism evidence="3">
    <name type="scientific">Capitella teleta</name>
    <name type="common">Polychaete worm</name>
    <dbReference type="NCBI Taxonomy" id="283909"/>
    <lineage>
        <taxon>Eukaryota</taxon>
        <taxon>Metazoa</taxon>
        <taxon>Spiralia</taxon>
        <taxon>Lophotrochozoa</taxon>
        <taxon>Annelida</taxon>
        <taxon>Polychaeta</taxon>
        <taxon>Sedentaria</taxon>
        <taxon>Scolecida</taxon>
        <taxon>Capitellidae</taxon>
        <taxon>Capitella</taxon>
    </lineage>
</organism>
<dbReference type="Proteomes" id="UP000014760">
    <property type="component" value="Unassembled WGS sequence"/>
</dbReference>
<dbReference type="InterPro" id="IPR056362">
    <property type="entry name" value="AtuA-like_ferredoxin_dom"/>
</dbReference>
<dbReference type="OrthoDB" id="10265871at2759"/>
<reference evidence="4" key="3">
    <citation type="submission" date="2015-06" db="UniProtKB">
        <authorList>
            <consortium name="EnsemblMetazoa"/>
        </authorList>
    </citation>
    <scope>IDENTIFICATION</scope>
</reference>
<evidence type="ECO:0000313" key="3">
    <source>
        <dbReference type="EMBL" id="ELU13633.1"/>
    </source>
</evidence>
<dbReference type="EMBL" id="KB295063">
    <property type="protein sequence ID" value="ELU13633.1"/>
    <property type="molecule type" value="Genomic_DNA"/>
</dbReference>
<name>R7V460_CAPTE</name>